<dbReference type="RefSeq" id="WP_265581467.1">
    <property type="nucleotide sequence ID" value="NZ_CP036172.1"/>
</dbReference>
<accession>A0A8A3S0I4</accession>
<proteinExistence type="predicted"/>
<dbReference type="Gene3D" id="1.20.1260.30">
    <property type="match status" value="1"/>
</dbReference>
<reference evidence="9" key="2">
    <citation type="submission" date="2019-02" db="EMBL/GenBank/DDBJ databases">
        <authorList>
            <person name="Chen S.-C."/>
            <person name="Chien H.-H."/>
            <person name="Lai M.-C."/>
        </authorList>
    </citation>
    <scope>NUCLEOTIDE SEQUENCE</scope>
    <source>
        <strain evidence="9">N2F9704</strain>
    </source>
</reference>
<dbReference type="EMBL" id="CP036172">
    <property type="protein sequence ID" value="QSZ66157.1"/>
    <property type="molecule type" value="Genomic_DNA"/>
</dbReference>
<gene>
    <name evidence="9" type="ORF">RJ40_00900</name>
</gene>
<dbReference type="GO" id="GO:0003677">
    <property type="term" value="F:DNA binding"/>
    <property type="evidence" value="ECO:0007669"/>
    <property type="project" value="InterPro"/>
</dbReference>
<keyword evidence="5" id="KW-0680">Restriction system</keyword>
<reference evidence="9" key="1">
    <citation type="journal article" date="2001" name="Int. J. Syst. Evol. Microbiol.">
        <title>Methanofollis aquaemaris sp. nov., a methanogen isolated from an aquaculture fish pond.</title>
        <authorList>
            <person name="Lai M.C."/>
            <person name="Chen S.C."/>
        </authorList>
    </citation>
    <scope>NUCLEOTIDE SEQUENCE</scope>
    <source>
        <strain evidence="9">N2F9704</strain>
    </source>
</reference>
<dbReference type="SUPFAM" id="SSF53335">
    <property type="entry name" value="S-adenosyl-L-methionine-dependent methyltransferases"/>
    <property type="match status" value="1"/>
</dbReference>
<evidence type="ECO:0000256" key="4">
    <source>
        <dbReference type="ARBA" id="ARBA00022691"/>
    </source>
</evidence>
<dbReference type="GO" id="GO:0009307">
    <property type="term" value="P:DNA restriction-modification system"/>
    <property type="evidence" value="ECO:0007669"/>
    <property type="project" value="UniProtKB-KW"/>
</dbReference>
<name>A0A8A3S0I4_9EURY</name>
<evidence type="ECO:0000259" key="8">
    <source>
        <dbReference type="Pfam" id="PF12161"/>
    </source>
</evidence>
<dbReference type="KEGG" id="maqe:RJ40_00900"/>
<keyword evidence="10" id="KW-1185">Reference proteome</keyword>
<organism evidence="9 10">
    <name type="scientific">Methanofollis aquaemaris</name>
    <dbReference type="NCBI Taxonomy" id="126734"/>
    <lineage>
        <taxon>Archaea</taxon>
        <taxon>Methanobacteriati</taxon>
        <taxon>Methanobacteriota</taxon>
        <taxon>Stenosarchaea group</taxon>
        <taxon>Methanomicrobia</taxon>
        <taxon>Methanomicrobiales</taxon>
        <taxon>Methanomicrobiaceae</taxon>
        <taxon>Methanofollis</taxon>
    </lineage>
</organism>
<dbReference type="InterPro" id="IPR003356">
    <property type="entry name" value="DNA_methylase_A-5"/>
</dbReference>
<protein>
    <recommendedName>
        <fullName evidence="1">site-specific DNA-methyltransferase (adenine-specific)</fullName>
        <ecNumber evidence="1">2.1.1.72</ecNumber>
    </recommendedName>
</protein>
<keyword evidence="2 9" id="KW-0489">Methyltransferase</keyword>
<dbReference type="InterPro" id="IPR051537">
    <property type="entry name" value="DNA_Adenine_Mtase"/>
</dbReference>
<evidence type="ECO:0000256" key="6">
    <source>
        <dbReference type="ARBA" id="ARBA00047942"/>
    </source>
</evidence>
<dbReference type="InterPro" id="IPR022749">
    <property type="entry name" value="D12N6_MeTrfase_N"/>
</dbReference>
<dbReference type="Pfam" id="PF12161">
    <property type="entry name" value="HsdM_N"/>
    <property type="match status" value="1"/>
</dbReference>
<evidence type="ECO:0000259" key="7">
    <source>
        <dbReference type="Pfam" id="PF02384"/>
    </source>
</evidence>
<dbReference type="Proteomes" id="UP001042704">
    <property type="component" value="Chromosome"/>
</dbReference>
<dbReference type="AlphaFoldDB" id="A0A8A3S0I4"/>
<dbReference type="NCBIfam" id="TIGR00497">
    <property type="entry name" value="hsdM"/>
    <property type="match status" value="1"/>
</dbReference>
<dbReference type="Pfam" id="PF02384">
    <property type="entry name" value="N6_Mtase"/>
    <property type="match status" value="1"/>
</dbReference>
<evidence type="ECO:0000313" key="10">
    <source>
        <dbReference type="Proteomes" id="UP001042704"/>
    </source>
</evidence>
<keyword evidence="4" id="KW-0949">S-adenosyl-L-methionine</keyword>
<dbReference type="PANTHER" id="PTHR42933:SF3">
    <property type="entry name" value="TYPE I RESTRICTION ENZYME MJAVIII METHYLASE SUBUNIT"/>
    <property type="match status" value="1"/>
</dbReference>
<dbReference type="GO" id="GO:0032259">
    <property type="term" value="P:methylation"/>
    <property type="evidence" value="ECO:0007669"/>
    <property type="project" value="UniProtKB-KW"/>
</dbReference>
<dbReference type="InterPro" id="IPR029063">
    <property type="entry name" value="SAM-dependent_MTases_sf"/>
</dbReference>
<dbReference type="PANTHER" id="PTHR42933">
    <property type="entry name" value="SLR6095 PROTEIN"/>
    <property type="match status" value="1"/>
</dbReference>
<dbReference type="PROSITE" id="PS00092">
    <property type="entry name" value="N6_MTASE"/>
    <property type="match status" value="1"/>
</dbReference>
<dbReference type="InterPro" id="IPR002052">
    <property type="entry name" value="DNA_methylase_N6_adenine_CS"/>
</dbReference>
<evidence type="ECO:0000256" key="3">
    <source>
        <dbReference type="ARBA" id="ARBA00022679"/>
    </source>
</evidence>
<dbReference type="InterPro" id="IPR038333">
    <property type="entry name" value="T1MK-like_N_sf"/>
</dbReference>
<evidence type="ECO:0000256" key="2">
    <source>
        <dbReference type="ARBA" id="ARBA00022603"/>
    </source>
</evidence>
<feature type="domain" description="N6 adenine-specific DNA methyltransferase N-terminal" evidence="8">
    <location>
        <begin position="10"/>
        <end position="139"/>
    </location>
</feature>
<dbReference type="GO" id="GO:0008170">
    <property type="term" value="F:N-methyltransferase activity"/>
    <property type="evidence" value="ECO:0007669"/>
    <property type="project" value="InterPro"/>
</dbReference>
<evidence type="ECO:0000313" key="9">
    <source>
        <dbReference type="EMBL" id="QSZ66157.1"/>
    </source>
</evidence>
<keyword evidence="3 9" id="KW-0808">Transferase</keyword>
<dbReference type="GO" id="GO:0009007">
    <property type="term" value="F:site-specific DNA-methyltransferase (adenine-specific) activity"/>
    <property type="evidence" value="ECO:0007669"/>
    <property type="project" value="UniProtKB-EC"/>
</dbReference>
<evidence type="ECO:0000256" key="1">
    <source>
        <dbReference type="ARBA" id="ARBA00011900"/>
    </source>
</evidence>
<feature type="domain" description="DNA methylase adenine-specific" evidence="7">
    <location>
        <begin position="151"/>
        <end position="462"/>
    </location>
</feature>
<dbReference type="PRINTS" id="PR00507">
    <property type="entry name" value="N12N6MTFRASE"/>
</dbReference>
<evidence type="ECO:0000256" key="5">
    <source>
        <dbReference type="ARBA" id="ARBA00022747"/>
    </source>
</evidence>
<comment type="catalytic activity">
    <reaction evidence="6">
        <text>a 2'-deoxyadenosine in DNA + S-adenosyl-L-methionine = an N(6)-methyl-2'-deoxyadenosine in DNA + S-adenosyl-L-homocysteine + H(+)</text>
        <dbReference type="Rhea" id="RHEA:15197"/>
        <dbReference type="Rhea" id="RHEA-COMP:12418"/>
        <dbReference type="Rhea" id="RHEA-COMP:12419"/>
        <dbReference type="ChEBI" id="CHEBI:15378"/>
        <dbReference type="ChEBI" id="CHEBI:57856"/>
        <dbReference type="ChEBI" id="CHEBI:59789"/>
        <dbReference type="ChEBI" id="CHEBI:90615"/>
        <dbReference type="ChEBI" id="CHEBI:90616"/>
        <dbReference type="EC" id="2.1.1.72"/>
    </reaction>
</comment>
<sequence>MAIITFEEMKKKSWEAADILRGSISSTDYKDYILGMLFLKRLSDVFEEEAERIEREIGDHDLAWNDPDEHQYYLPEGCRWKDIQKLTDEIGDDLNKIAQKIEDQNSVMEKVLGNIDFNSYKLGDVKQRDTNLSALIKNFSAIPMRDADLESPDMLGDVYMYLIERFADDAGKKGGEFFTPYQVAALMARILEPKEEMRIHDPCCGSGGAVIQCARLVKEEGGNPANLTLTGQEKNIGTWGLCKMNMLLHGYIDADIRAGDTIRAPQFLLDDHLMQFDRVISNPPFSLDKWGQDTAKKDPFGRFGYGVPPKSKGDWAFVLHMINVLNETGKLAVIVPHGVLFRGGAEGKIRTDVLKDDLVEAVIGLAPNLFFGTSIPAGILVINKDKPAERQGKVLFIEASAEFQEGKNQNCLRQKDIEKIVQVYREYQDVEKFCRVVPMGEIAENDYNLNITRYVDTTPEEEPVDVVAVARELHGLRELRAGIEVEMDRYLEELGYTGRSA</sequence>
<dbReference type="REBASE" id="488961">
    <property type="entry name" value="M.Maq9704ORF900P"/>
</dbReference>
<dbReference type="InterPro" id="IPR004546">
    <property type="entry name" value="Restrct_endonuc_T1M"/>
</dbReference>
<dbReference type="EC" id="2.1.1.72" evidence="1"/>
<dbReference type="GeneID" id="76422866"/>
<dbReference type="Gene3D" id="3.40.50.150">
    <property type="entry name" value="Vaccinia Virus protein VP39"/>
    <property type="match status" value="1"/>
</dbReference>